<evidence type="ECO:0000256" key="1">
    <source>
        <dbReference type="ARBA" id="ARBA00023015"/>
    </source>
</evidence>
<dbReference type="InterPro" id="IPR011256">
    <property type="entry name" value="Reg_factor_effector_dom_sf"/>
</dbReference>
<evidence type="ECO:0000256" key="3">
    <source>
        <dbReference type="ARBA" id="ARBA00023163"/>
    </source>
</evidence>
<evidence type="ECO:0000313" key="5">
    <source>
        <dbReference type="EMBL" id="QSX37350.1"/>
    </source>
</evidence>
<dbReference type="SUPFAM" id="SSF55136">
    <property type="entry name" value="Probable bacterial effector-binding domain"/>
    <property type="match status" value="1"/>
</dbReference>
<proteinExistence type="predicted"/>
<dbReference type="Gene3D" id="1.10.10.60">
    <property type="entry name" value="Homeodomain-like"/>
    <property type="match status" value="2"/>
</dbReference>
<dbReference type="SMART" id="SM00871">
    <property type="entry name" value="AraC_E_bind"/>
    <property type="match status" value="1"/>
</dbReference>
<dbReference type="InterPro" id="IPR018060">
    <property type="entry name" value="HTH_AraC"/>
</dbReference>
<evidence type="ECO:0000256" key="2">
    <source>
        <dbReference type="ARBA" id="ARBA00023125"/>
    </source>
</evidence>
<dbReference type="PRINTS" id="PR00032">
    <property type="entry name" value="HTHARAC"/>
</dbReference>
<dbReference type="EMBL" id="CP071502">
    <property type="protein sequence ID" value="QSX37350.1"/>
    <property type="molecule type" value="Genomic_DNA"/>
</dbReference>
<evidence type="ECO:0000313" key="6">
    <source>
        <dbReference type="Proteomes" id="UP000663207"/>
    </source>
</evidence>
<dbReference type="InterPro" id="IPR009057">
    <property type="entry name" value="Homeodomain-like_sf"/>
</dbReference>
<organism evidence="5 6">
    <name type="scientific">Shewanella sedimentimangrovi</name>
    <dbReference type="NCBI Taxonomy" id="2814293"/>
    <lineage>
        <taxon>Bacteria</taxon>
        <taxon>Pseudomonadati</taxon>
        <taxon>Pseudomonadota</taxon>
        <taxon>Gammaproteobacteria</taxon>
        <taxon>Alteromonadales</taxon>
        <taxon>Shewanellaceae</taxon>
        <taxon>Shewanella</taxon>
    </lineage>
</organism>
<gene>
    <name evidence="5" type="ORF">JYB85_00365</name>
</gene>
<dbReference type="SMART" id="SM00342">
    <property type="entry name" value="HTH_ARAC"/>
    <property type="match status" value="1"/>
</dbReference>
<dbReference type="PANTHER" id="PTHR40055:SF1">
    <property type="entry name" value="TRANSCRIPTIONAL REGULATOR YGIV-RELATED"/>
    <property type="match status" value="1"/>
</dbReference>
<keyword evidence="3" id="KW-0804">Transcription</keyword>
<dbReference type="InterPro" id="IPR018062">
    <property type="entry name" value="HTH_AraC-typ_CS"/>
</dbReference>
<dbReference type="Pfam" id="PF12833">
    <property type="entry name" value="HTH_18"/>
    <property type="match status" value="1"/>
</dbReference>
<protein>
    <submittedName>
        <fullName evidence="5">AraC family transcriptional regulator</fullName>
    </submittedName>
</protein>
<dbReference type="Proteomes" id="UP000663207">
    <property type="component" value="Chromosome"/>
</dbReference>
<name>A0ABX7R2P6_9GAMM</name>
<dbReference type="RefSeq" id="WP_207380588.1">
    <property type="nucleotide sequence ID" value="NZ_CP071502.1"/>
</dbReference>
<reference evidence="5 6" key="1">
    <citation type="submission" date="2021-03" db="EMBL/GenBank/DDBJ databases">
        <title>Novel species identification of genus Shewanella.</title>
        <authorList>
            <person name="Liu G."/>
            <person name="Zhang Q."/>
        </authorList>
    </citation>
    <scope>NUCLEOTIDE SEQUENCE [LARGE SCALE GENOMIC DNA]</scope>
    <source>
        <strain evidence="5 6">FJAT-52962</strain>
    </source>
</reference>
<dbReference type="PROSITE" id="PS00041">
    <property type="entry name" value="HTH_ARAC_FAMILY_1"/>
    <property type="match status" value="1"/>
</dbReference>
<keyword evidence="2" id="KW-0238">DNA-binding</keyword>
<keyword evidence="6" id="KW-1185">Reference proteome</keyword>
<dbReference type="PROSITE" id="PS01124">
    <property type="entry name" value="HTH_ARAC_FAMILY_2"/>
    <property type="match status" value="1"/>
</dbReference>
<evidence type="ECO:0000259" key="4">
    <source>
        <dbReference type="PROSITE" id="PS01124"/>
    </source>
</evidence>
<dbReference type="SUPFAM" id="SSF46689">
    <property type="entry name" value="Homeodomain-like"/>
    <property type="match status" value="2"/>
</dbReference>
<accession>A0ABX7R2P6</accession>
<dbReference type="InterPro" id="IPR029442">
    <property type="entry name" value="GyrI-like"/>
</dbReference>
<dbReference type="Gene3D" id="3.20.80.10">
    <property type="entry name" value="Regulatory factor, effector binding domain"/>
    <property type="match status" value="1"/>
</dbReference>
<dbReference type="InterPro" id="IPR050908">
    <property type="entry name" value="SmbC-like"/>
</dbReference>
<dbReference type="PANTHER" id="PTHR40055">
    <property type="entry name" value="TRANSCRIPTIONAL REGULATOR YGIV-RELATED"/>
    <property type="match status" value="1"/>
</dbReference>
<feature type="domain" description="HTH araC/xylS-type" evidence="4">
    <location>
        <begin position="14"/>
        <end position="113"/>
    </location>
</feature>
<keyword evidence="1" id="KW-0805">Transcription regulation</keyword>
<sequence length="289" mass="32557">MKQDSKSSHQARLGKVCDYIGRHLDEDLNLDKLAAIGAMSRFHFHRVFQAATGAPLSRYVLLLRLKRASFRLAFEPKRKILDIGLEAGFDSAEAFSRAFKRVLGQSPSAFRRSPGWPDWHLVMNQMNPAKGETKVDIKIVDLPTQQIAYLEHCGDPSRVMETAGRFIEWRKTSGLSPVDKANTYGIPNGDPKTMAAEAFRFRICGTVGEAIPANDFGVQNGSIPAGRYAVVRHLGSHDALEDSIYAFFRDWLPQSGEALREEPLFFHYLNFVHQVDECDLQTDIYLPLM</sequence>
<dbReference type="Pfam" id="PF06445">
    <property type="entry name" value="GyrI-like"/>
    <property type="match status" value="1"/>
</dbReference>
<dbReference type="InterPro" id="IPR020449">
    <property type="entry name" value="Tscrpt_reg_AraC-type_HTH"/>
</dbReference>
<dbReference type="InterPro" id="IPR010499">
    <property type="entry name" value="AraC_E-bd"/>
</dbReference>